<evidence type="ECO:0000313" key="3">
    <source>
        <dbReference type="Proteomes" id="UP001247620"/>
    </source>
</evidence>
<gene>
    <name evidence="2" type="ORF">J2W55_004533</name>
</gene>
<reference evidence="2 3" key="1">
    <citation type="submission" date="2023-07" db="EMBL/GenBank/DDBJ databases">
        <title>Sorghum-associated microbial communities from plants grown in Nebraska, USA.</title>
        <authorList>
            <person name="Schachtman D."/>
        </authorList>
    </citation>
    <scope>NUCLEOTIDE SEQUENCE [LARGE SCALE GENOMIC DNA]</scope>
    <source>
        <strain evidence="2 3">3262</strain>
    </source>
</reference>
<organism evidence="2 3">
    <name type="scientific">Mucilaginibacter pocheonensis</name>
    <dbReference type="NCBI Taxonomy" id="398050"/>
    <lineage>
        <taxon>Bacteria</taxon>
        <taxon>Pseudomonadati</taxon>
        <taxon>Bacteroidota</taxon>
        <taxon>Sphingobacteriia</taxon>
        <taxon>Sphingobacteriales</taxon>
        <taxon>Sphingobacteriaceae</taxon>
        <taxon>Mucilaginibacter</taxon>
    </lineage>
</organism>
<dbReference type="EMBL" id="JAVDUU010000004">
    <property type="protein sequence ID" value="MDR6944673.1"/>
    <property type="molecule type" value="Genomic_DNA"/>
</dbReference>
<accession>A0ABU1TGX0</accession>
<dbReference type="Proteomes" id="UP001247620">
    <property type="component" value="Unassembled WGS sequence"/>
</dbReference>
<keyword evidence="3" id="KW-1185">Reference proteome</keyword>
<evidence type="ECO:0000313" key="2">
    <source>
        <dbReference type="EMBL" id="MDR6944673.1"/>
    </source>
</evidence>
<dbReference type="RefSeq" id="WP_310101281.1">
    <property type="nucleotide sequence ID" value="NZ_JAVDUU010000004.1"/>
</dbReference>
<proteinExistence type="predicted"/>
<comment type="caution">
    <text evidence="2">The sequence shown here is derived from an EMBL/GenBank/DDBJ whole genome shotgun (WGS) entry which is preliminary data.</text>
</comment>
<feature type="transmembrane region" description="Helical" evidence="1">
    <location>
        <begin position="6"/>
        <end position="22"/>
    </location>
</feature>
<sequence length="103" mass="11959">MDLFYFFLILGSIAVYLILRFDKQQRRKANTLLHQTNDVQPLFLIKSLEQKLSRLNAVLAVNTTESVVGDRLKKITADYNHGHINIQAYNNRLSELLREAEAR</sequence>
<keyword evidence="1" id="KW-0812">Transmembrane</keyword>
<name>A0ABU1TGX0_9SPHI</name>
<keyword evidence="1" id="KW-1133">Transmembrane helix</keyword>
<keyword evidence="1" id="KW-0472">Membrane</keyword>
<protein>
    <submittedName>
        <fullName evidence="2">Uncharacterized protein</fullName>
    </submittedName>
</protein>
<evidence type="ECO:0000256" key="1">
    <source>
        <dbReference type="SAM" id="Phobius"/>
    </source>
</evidence>